<dbReference type="EC" id="1.4.3.16" evidence="4 11"/>
<dbReference type="InterPro" id="IPR003953">
    <property type="entry name" value="FAD-dep_OxRdtase_2_FAD-bd"/>
</dbReference>
<evidence type="ECO:0000313" key="16">
    <source>
        <dbReference type="Proteomes" id="UP001595387"/>
    </source>
</evidence>
<evidence type="ECO:0000259" key="13">
    <source>
        <dbReference type="Pfam" id="PF00890"/>
    </source>
</evidence>
<feature type="domain" description="Fumarate reductase/succinate dehydrogenase flavoprotein-like C-terminal" evidence="14">
    <location>
        <begin position="412"/>
        <end position="489"/>
    </location>
</feature>
<evidence type="ECO:0000256" key="10">
    <source>
        <dbReference type="ARBA" id="ARBA00048305"/>
    </source>
</evidence>
<dbReference type="Gene3D" id="1.20.58.100">
    <property type="entry name" value="Fumarate reductase/succinate dehydrogenase flavoprotein-like, C-terminal domain"/>
    <property type="match status" value="1"/>
</dbReference>
<evidence type="ECO:0000256" key="9">
    <source>
        <dbReference type="ARBA" id="ARBA00023002"/>
    </source>
</evidence>
<dbReference type="RefSeq" id="WP_390301509.1">
    <property type="nucleotide sequence ID" value="NZ_JBHRRZ010000001.1"/>
</dbReference>
<name>A0ABV7A1R1_9BACI</name>
<comment type="catalytic activity">
    <reaction evidence="10">
        <text>L-aspartate + O2 = iminosuccinate + H2O2</text>
        <dbReference type="Rhea" id="RHEA:25876"/>
        <dbReference type="ChEBI" id="CHEBI:15379"/>
        <dbReference type="ChEBI" id="CHEBI:16240"/>
        <dbReference type="ChEBI" id="CHEBI:29991"/>
        <dbReference type="ChEBI" id="CHEBI:77875"/>
        <dbReference type="EC" id="1.4.3.16"/>
    </reaction>
    <physiologicalReaction direction="left-to-right" evidence="10">
        <dbReference type="Rhea" id="RHEA:25877"/>
    </physiologicalReaction>
</comment>
<gene>
    <name evidence="15" type="primary">nadB</name>
    <name evidence="15" type="ORF">ACFODW_00910</name>
</gene>
<comment type="caution">
    <text evidence="15">The sequence shown here is derived from an EMBL/GenBank/DDBJ whole genome shotgun (WGS) entry which is preliminary data.</text>
</comment>
<dbReference type="SUPFAM" id="SSF51905">
    <property type="entry name" value="FAD/NAD(P)-binding domain"/>
    <property type="match status" value="1"/>
</dbReference>
<dbReference type="Pfam" id="PF02910">
    <property type="entry name" value="Succ_DH_flav_C"/>
    <property type="match status" value="1"/>
</dbReference>
<comment type="subcellular location">
    <subcellularLocation>
        <location evidence="12">Cytoplasm</location>
    </subcellularLocation>
</comment>
<dbReference type="GO" id="GO:0008734">
    <property type="term" value="F:L-aspartate oxidase activity"/>
    <property type="evidence" value="ECO:0007669"/>
    <property type="project" value="UniProtKB-EC"/>
</dbReference>
<evidence type="ECO:0000256" key="12">
    <source>
        <dbReference type="RuleBase" id="RU362049"/>
    </source>
</evidence>
<evidence type="ECO:0000256" key="1">
    <source>
        <dbReference type="ARBA" id="ARBA00001974"/>
    </source>
</evidence>
<keyword evidence="8 12" id="KW-0274">FAD</keyword>
<protein>
    <recommendedName>
        <fullName evidence="5 11">L-aspartate oxidase</fullName>
        <ecNumber evidence="4 11">1.4.3.16</ecNumber>
    </recommendedName>
</protein>
<comment type="function">
    <text evidence="12">Catalyzes the oxidation of L-aspartate to iminoaspartate.</text>
</comment>
<dbReference type="NCBIfam" id="NF005978">
    <property type="entry name" value="PRK08071.1"/>
    <property type="match status" value="1"/>
</dbReference>
<evidence type="ECO:0000256" key="8">
    <source>
        <dbReference type="ARBA" id="ARBA00022827"/>
    </source>
</evidence>
<accession>A0ABV7A1R1</accession>
<evidence type="ECO:0000256" key="7">
    <source>
        <dbReference type="ARBA" id="ARBA00022642"/>
    </source>
</evidence>
<reference evidence="16" key="1">
    <citation type="journal article" date="2019" name="Int. J. Syst. Evol. Microbiol.">
        <title>The Global Catalogue of Microorganisms (GCM) 10K type strain sequencing project: providing services to taxonomists for standard genome sequencing and annotation.</title>
        <authorList>
            <consortium name="The Broad Institute Genomics Platform"/>
            <consortium name="The Broad Institute Genome Sequencing Center for Infectious Disease"/>
            <person name="Wu L."/>
            <person name="Ma J."/>
        </authorList>
    </citation>
    <scope>NUCLEOTIDE SEQUENCE [LARGE SCALE GENOMIC DNA]</scope>
    <source>
        <strain evidence="16">KCTC 13193</strain>
    </source>
</reference>
<dbReference type="InterPro" id="IPR015939">
    <property type="entry name" value="Fum_Rdtase/Succ_DH_flav-like_C"/>
</dbReference>
<keyword evidence="6 12" id="KW-0285">Flavoprotein</keyword>
<dbReference type="InterPro" id="IPR005288">
    <property type="entry name" value="NadB"/>
</dbReference>
<organism evidence="15 16">
    <name type="scientific">Virgibacillus sediminis</name>
    <dbReference type="NCBI Taxonomy" id="202260"/>
    <lineage>
        <taxon>Bacteria</taxon>
        <taxon>Bacillati</taxon>
        <taxon>Bacillota</taxon>
        <taxon>Bacilli</taxon>
        <taxon>Bacillales</taxon>
        <taxon>Bacillaceae</taxon>
        <taxon>Virgibacillus</taxon>
    </lineage>
</organism>
<keyword evidence="7 12" id="KW-0662">Pyridine nucleotide biosynthesis</keyword>
<comment type="pathway">
    <text evidence="2 12">Cofactor biosynthesis; NAD(+) biosynthesis; iminoaspartate from L-aspartate (oxidase route): step 1/1.</text>
</comment>
<dbReference type="Proteomes" id="UP001595387">
    <property type="component" value="Unassembled WGS sequence"/>
</dbReference>
<dbReference type="PANTHER" id="PTHR42716:SF2">
    <property type="entry name" value="L-ASPARTATE OXIDASE, CHLOROPLASTIC"/>
    <property type="match status" value="1"/>
</dbReference>
<dbReference type="EMBL" id="JBHRRZ010000001">
    <property type="protein sequence ID" value="MFC2946926.1"/>
    <property type="molecule type" value="Genomic_DNA"/>
</dbReference>
<evidence type="ECO:0000256" key="4">
    <source>
        <dbReference type="ARBA" id="ARBA00012173"/>
    </source>
</evidence>
<dbReference type="SUPFAM" id="SSF56425">
    <property type="entry name" value="Succinate dehydrogenase/fumarate reductase flavoprotein, catalytic domain"/>
    <property type="match status" value="1"/>
</dbReference>
<proteinExistence type="inferred from homology"/>
<dbReference type="InterPro" id="IPR037099">
    <property type="entry name" value="Fum_R/Succ_DH_flav-like_C_sf"/>
</dbReference>
<dbReference type="Gene3D" id="3.90.700.10">
    <property type="entry name" value="Succinate dehydrogenase/fumarate reductase flavoprotein, catalytic domain"/>
    <property type="match status" value="1"/>
</dbReference>
<keyword evidence="9 12" id="KW-0560">Oxidoreductase</keyword>
<evidence type="ECO:0000256" key="6">
    <source>
        <dbReference type="ARBA" id="ARBA00022630"/>
    </source>
</evidence>
<dbReference type="Pfam" id="PF00890">
    <property type="entry name" value="FAD_binding_2"/>
    <property type="match status" value="1"/>
</dbReference>
<evidence type="ECO:0000256" key="2">
    <source>
        <dbReference type="ARBA" id="ARBA00004950"/>
    </source>
</evidence>
<keyword evidence="16" id="KW-1185">Reference proteome</keyword>
<dbReference type="NCBIfam" id="TIGR00551">
    <property type="entry name" value="nadB"/>
    <property type="match status" value="1"/>
</dbReference>
<evidence type="ECO:0000256" key="3">
    <source>
        <dbReference type="ARBA" id="ARBA00008562"/>
    </source>
</evidence>
<comment type="cofactor">
    <cofactor evidence="1 12">
        <name>FAD</name>
        <dbReference type="ChEBI" id="CHEBI:57692"/>
    </cofactor>
</comment>
<dbReference type="Gene3D" id="3.50.50.60">
    <property type="entry name" value="FAD/NAD(P)-binding domain"/>
    <property type="match status" value="1"/>
</dbReference>
<feature type="domain" description="FAD-dependent oxidoreductase 2 FAD-binding" evidence="13">
    <location>
        <begin position="5"/>
        <end position="370"/>
    </location>
</feature>
<evidence type="ECO:0000256" key="5">
    <source>
        <dbReference type="ARBA" id="ARBA00021901"/>
    </source>
</evidence>
<evidence type="ECO:0000313" key="15">
    <source>
        <dbReference type="EMBL" id="MFC2946926.1"/>
    </source>
</evidence>
<sequence length="511" mass="56624">MKIYDVIIIGSGLAALTAAKRLSSTKNVIIFTKSGSKDSNSYQAQGGVAAAIAGEDHWEQHFTDTMKAGAYHNIPNHLEQLTKQGAGMIAELMEAGMEFDREKGGNLDLAQEGGHLRRRILHAGGDATGKGLISFMLERLKDRVSIIENEVGADLIMENGRCIGVWTKRKNGEIRQYFAPTTIIATGGCGWVYTYTSNDPTITGDGIAMAYRAGAELTDMEFVQFHPTLLYKGGKTIGLVSEALRGEGAFLQNRIGQRIMEGVHELTDLAPRDIVARTVFKEIQKGREVFLNISHVKNFSRRFPTIHWLCTRHGLHRDGHLLPVTPGAHFLIGGIKANDYGETSVKGLYAVGEAACTGVHGANRIASNSLLEALVFGNQTAERILEDGTQHSFSICTRSDGPSISNILPDKQEIRDKMSEKVGVVRNHQDLRDMKDWLEQFEFLHVNQLSLSEEQMEVRNMLTVSWLITTSAIKREESLGSHFRSDFPFTLKKQGRKEFIRHISEKTMAAI</sequence>
<dbReference type="SUPFAM" id="SSF46977">
    <property type="entry name" value="Succinate dehydrogenase/fumarate reductase flavoprotein C-terminal domain"/>
    <property type="match status" value="1"/>
</dbReference>
<dbReference type="PANTHER" id="PTHR42716">
    <property type="entry name" value="L-ASPARTATE OXIDASE"/>
    <property type="match status" value="1"/>
</dbReference>
<evidence type="ECO:0000259" key="14">
    <source>
        <dbReference type="Pfam" id="PF02910"/>
    </source>
</evidence>
<comment type="similarity">
    <text evidence="3 12">Belongs to the FAD-dependent oxidoreductase 2 family. NadB subfamily.</text>
</comment>
<evidence type="ECO:0000256" key="11">
    <source>
        <dbReference type="NCBIfam" id="TIGR00551"/>
    </source>
</evidence>
<dbReference type="InterPro" id="IPR036188">
    <property type="entry name" value="FAD/NAD-bd_sf"/>
</dbReference>
<dbReference type="InterPro" id="IPR027477">
    <property type="entry name" value="Succ_DH/fumarate_Rdtase_cat_sf"/>
</dbReference>
<dbReference type="PRINTS" id="PR00368">
    <property type="entry name" value="FADPNR"/>
</dbReference>